<dbReference type="EMBL" id="CP053015">
    <property type="protein sequence ID" value="QJQ32747.1"/>
    <property type="molecule type" value="Genomic_DNA"/>
</dbReference>
<accession>A0A6M4AUD1</accession>
<feature type="transmembrane region" description="Helical" evidence="1">
    <location>
        <begin position="54"/>
        <end position="72"/>
    </location>
</feature>
<dbReference type="Proteomes" id="UP000503018">
    <property type="component" value="Chromosome"/>
</dbReference>
<gene>
    <name evidence="2" type="ORF">GV829_10090</name>
</gene>
<dbReference type="RefSeq" id="WP_169946316.1">
    <property type="nucleotide sequence ID" value="NZ_CP053015.1"/>
</dbReference>
<sequence>MESGKPSIHDEIREVNDLHKQGVINDKTREELVAMAIEGDSYSANNNARQLGEVAGWLIVLFIFFLVGTAVLDLRWDKALLAAIVVTGGGAAASGGWGWLRNQFDEAKRRARFRKHQSGQ</sequence>
<evidence type="ECO:0000313" key="3">
    <source>
        <dbReference type="Proteomes" id="UP000503018"/>
    </source>
</evidence>
<evidence type="ECO:0000256" key="1">
    <source>
        <dbReference type="SAM" id="Phobius"/>
    </source>
</evidence>
<reference evidence="2 3" key="1">
    <citation type="submission" date="2020-01" db="EMBL/GenBank/DDBJ databases">
        <title>Sphingomonas sp. strain CSW-10.</title>
        <authorList>
            <person name="Chen W.-M."/>
        </authorList>
    </citation>
    <scope>NUCLEOTIDE SEQUENCE [LARGE SCALE GENOMIC DNA]</scope>
    <source>
        <strain evidence="2 3">CSW-10</strain>
    </source>
</reference>
<protein>
    <submittedName>
        <fullName evidence="2">Uncharacterized protein</fullName>
    </submittedName>
</protein>
<keyword evidence="3" id="KW-1185">Reference proteome</keyword>
<feature type="transmembrane region" description="Helical" evidence="1">
    <location>
        <begin position="79"/>
        <end position="100"/>
    </location>
</feature>
<keyword evidence="1" id="KW-0812">Transmembrane</keyword>
<evidence type="ECO:0000313" key="2">
    <source>
        <dbReference type="EMBL" id="QJQ32747.1"/>
    </source>
</evidence>
<name>A0A6M4AUD1_9SPHN</name>
<keyword evidence="1" id="KW-1133">Transmembrane helix</keyword>
<keyword evidence="1" id="KW-0472">Membrane</keyword>
<organism evidence="2 3">
    <name type="scientific">Sphingomonas lacunae</name>
    <dbReference type="NCBI Taxonomy" id="2698828"/>
    <lineage>
        <taxon>Bacteria</taxon>
        <taxon>Pseudomonadati</taxon>
        <taxon>Pseudomonadota</taxon>
        <taxon>Alphaproteobacteria</taxon>
        <taxon>Sphingomonadales</taxon>
        <taxon>Sphingomonadaceae</taxon>
        <taxon>Sphingomonas</taxon>
    </lineage>
</organism>
<dbReference type="AlphaFoldDB" id="A0A6M4AUD1"/>
<dbReference type="KEGG" id="slan:GV829_10090"/>
<proteinExistence type="predicted"/>